<evidence type="ECO:0000313" key="2">
    <source>
        <dbReference type="Proteomes" id="UP001234297"/>
    </source>
</evidence>
<protein>
    <submittedName>
        <fullName evidence="1">Uncharacterized protein</fullName>
    </submittedName>
</protein>
<organism evidence="1 2">
    <name type="scientific">Persea americana</name>
    <name type="common">Avocado</name>
    <dbReference type="NCBI Taxonomy" id="3435"/>
    <lineage>
        <taxon>Eukaryota</taxon>
        <taxon>Viridiplantae</taxon>
        <taxon>Streptophyta</taxon>
        <taxon>Embryophyta</taxon>
        <taxon>Tracheophyta</taxon>
        <taxon>Spermatophyta</taxon>
        <taxon>Magnoliopsida</taxon>
        <taxon>Magnoliidae</taxon>
        <taxon>Laurales</taxon>
        <taxon>Lauraceae</taxon>
        <taxon>Persea</taxon>
    </lineage>
</organism>
<proteinExistence type="predicted"/>
<dbReference type="Proteomes" id="UP001234297">
    <property type="component" value="Chromosome 12"/>
</dbReference>
<evidence type="ECO:0000313" key="1">
    <source>
        <dbReference type="EMBL" id="KAJ8616224.1"/>
    </source>
</evidence>
<keyword evidence="2" id="KW-1185">Reference proteome</keyword>
<comment type="caution">
    <text evidence="1">The sequence shown here is derived from an EMBL/GenBank/DDBJ whole genome shotgun (WGS) entry which is preliminary data.</text>
</comment>
<sequence>MAESNSQGQKQGQGRHEAMETVAPQAPVTLERKVLEDLDEKLPKPYLPRALVAADTEHPSGTWGHQHFTTLVFSNSMLPSLTWTMMALFPAYRLQFHIFFHLDRSDQRIHKGGSLLHFFQYMYTTYINLSTEVTPELTTLREVNFISNCS</sequence>
<accession>A0ACC2K530</accession>
<name>A0ACC2K530_PERAE</name>
<reference evidence="1 2" key="1">
    <citation type="journal article" date="2022" name="Hortic Res">
        <title>A haplotype resolved chromosomal level avocado genome allows analysis of novel avocado genes.</title>
        <authorList>
            <person name="Nath O."/>
            <person name="Fletcher S.J."/>
            <person name="Hayward A."/>
            <person name="Shaw L.M."/>
            <person name="Masouleh A.K."/>
            <person name="Furtado A."/>
            <person name="Henry R.J."/>
            <person name="Mitter N."/>
        </authorList>
    </citation>
    <scope>NUCLEOTIDE SEQUENCE [LARGE SCALE GENOMIC DNA]</scope>
    <source>
        <strain evidence="2">cv. Hass</strain>
    </source>
</reference>
<gene>
    <name evidence="1" type="ORF">MRB53_035596</name>
</gene>
<dbReference type="EMBL" id="CM056820">
    <property type="protein sequence ID" value="KAJ8616224.1"/>
    <property type="molecule type" value="Genomic_DNA"/>
</dbReference>